<protein>
    <submittedName>
        <fullName evidence="10">CRE-DPY-27 protein</fullName>
    </submittedName>
</protein>
<evidence type="ECO:0000256" key="8">
    <source>
        <dbReference type="SAM" id="MobiDB-lite"/>
    </source>
</evidence>
<dbReference type="GO" id="GO:0005634">
    <property type="term" value="C:nucleus"/>
    <property type="evidence" value="ECO:0007669"/>
    <property type="project" value="UniProtKB-SubCell"/>
</dbReference>
<dbReference type="SUPFAM" id="SSF75553">
    <property type="entry name" value="Smc hinge domain"/>
    <property type="match status" value="1"/>
</dbReference>
<dbReference type="InterPro" id="IPR027417">
    <property type="entry name" value="P-loop_NTPase"/>
</dbReference>
<dbReference type="InterPro" id="IPR003395">
    <property type="entry name" value="RecF/RecN/SMC_N"/>
</dbReference>
<keyword evidence="6" id="KW-0539">Nucleus</keyword>
<keyword evidence="4" id="KW-0067">ATP-binding</keyword>
<feature type="region of interest" description="Disordered" evidence="8">
    <location>
        <begin position="1397"/>
        <end position="1425"/>
    </location>
</feature>
<dbReference type="OrthoDB" id="5575062at2759"/>
<keyword evidence="11" id="KW-1185">Reference proteome</keyword>
<dbReference type="InParanoid" id="E3NFT3"/>
<dbReference type="STRING" id="31234.E3NFT3"/>
<dbReference type="SMART" id="SM00968">
    <property type="entry name" value="SMC_hinge"/>
    <property type="match status" value="1"/>
</dbReference>
<evidence type="ECO:0000259" key="9">
    <source>
        <dbReference type="SMART" id="SM00968"/>
    </source>
</evidence>
<keyword evidence="5 7" id="KW-0175">Coiled coil</keyword>
<dbReference type="InterPro" id="IPR010935">
    <property type="entry name" value="SMC_hinge"/>
</dbReference>
<dbReference type="HOGENOM" id="CLU_001042_4_1_1"/>
<reference evidence="10" key="1">
    <citation type="submission" date="2007-07" db="EMBL/GenBank/DDBJ databases">
        <title>PCAP assembly of the Caenorhabditis remanei genome.</title>
        <authorList>
            <consortium name="The Caenorhabditis remanei Sequencing Consortium"/>
            <person name="Wilson R.K."/>
        </authorList>
    </citation>
    <scope>NUCLEOTIDE SEQUENCE [LARGE SCALE GENOMIC DNA]</scope>
    <source>
        <strain evidence="10">PB4641</strain>
    </source>
</reference>
<dbReference type="GO" id="GO:0005524">
    <property type="term" value="F:ATP binding"/>
    <property type="evidence" value="ECO:0007669"/>
    <property type="project" value="UniProtKB-KW"/>
</dbReference>
<dbReference type="EMBL" id="DS268643">
    <property type="protein sequence ID" value="EFO96518.1"/>
    <property type="molecule type" value="Genomic_DNA"/>
</dbReference>
<feature type="compositionally biased region" description="Basic and acidic residues" evidence="8">
    <location>
        <begin position="10"/>
        <end position="19"/>
    </location>
</feature>
<dbReference type="PANTHER" id="PTHR18937">
    <property type="entry name" value="STRUCTURAL MAINTENANCE OF CHROMOSOMES SMC FAMILY MEMBER"/>
    <property type="match status" value="1"/>
</dbReference>
<dbReference type="eggNOG" id="KOG0996">
    <property type="taxonomic scope" value="Eukaryota"/>
</dbReference>
<feature type="region of interest" description="Disordered" evidence="8">
    <location>
        <begin position="775"/>
        <end position="800"/>
    </location>
</feature>
<evidence type="ECO:0000256" key="2">
    <source>
        <dbReference type="ARBA" id="ARBA00006005"/>
    </source>
</evidence>
<dbReference type="Gene3D" id="1.20.5.170">
    <property type="match status" value="1"/>
</dbReference>
<feature type="coiled-coil region" evidence="7">
    <location>
        <begin position="840"/>
        <end position="958"/>
    </location>
</feature>
<comment type="subcellular location">
    <subcellularLocation>
        <location evidence="1">Nucleus</location>
    </subcellularLocation>
</comment>
<evidence type="ECO:0000256" key="5">
    <source>
        <dbReference type="ARBA" id="ARBA00023054"/>
    </source>
</evidence>
<comment type="similarity">
    <text evidence="2">Belongs to the SMC family. SMC4 subfamily.</text>
</comment>
<dbReference type="PANTHER" id="PTHR18937:SF172">
    <property type="entry name" value="STRUCTURAL MAINTENANCE OF CHROMOSOMES PROTEIN"/>
    <property type="match status" value="1"/>
</dbReference>
<dbReference type="Gene3D" id="1.20.1060.20">
    <property type="match status" value="1"/>
</dbReference>
<keyword evidence="3" id="KW-0547">Nucleotide-binding</keyword>
<dbReference type="GO" id="GO:0007076">
    <property type="term" value="P:mitotic chromosome condensation"/>
    <property type="evidence" value="ECO:0007669"/>
    <property type="project" value="TreeGrafter"/>
</dbReference>
<feature type="compositionally biased region" description="Polar residues" evidence="8">
    <location>
        <begin position="783"/>
        <end position="798"/>
    </location>
</feature>
<evidence type="ECO:0000256" key="6">
    <source>
        <dbReference type="ARBA" id="ARBA00023242"/>
    </source>
</evidence>
<dbReference type="Pfam" id="PF02463">
    <property type="entry name" value="SMC_N"/>
    <property type="match status" value="1"/>
</dbReference>
<dbReference type="InterPro" id="IPR036277">
    <property type="entry name" value="SMC_hinge_sf"/>
</dbReference>
<dbReference type="Gene3D" id="3.30.70.1620">
    <property type="match status" value="1"/>
</dbReference>
<sequence>MVSQSSSKRRAVDDPEHQGKPLAVPIEDPADDEMIPTSGPVIKLDAEHRKRLMKRLNIHDDVVPLQNAEEAYRLQTEAKDFDENEDLLNVYVPPKYEDLMGGADDRRMIIKDIYVDNFKSYRGRHQIGPFHKNLTMILGPNGSGKSNVIDAILFVFGFRAQKIRTKKLSALIHSSDECKSALVEIHFQQVQDINEEQYFVAPNKSFIIARSVQRDEKSQYFLNGDVVPQKRIQELLRSCGIDTSHNRFLILQGEVEAIAQMKPTSKNQNEEGMLEYIEDIVGTNRYVVPIKKLIHRVAMLEYKSSQYTAACRRHDDLRSRFVTALDNAIEYINTKNHLNSERGFINKIEQHQHKELLADAEEALKAREAELDVQKEKLMETKKEADVKSLEVNAARQIVQDQTTERIDLQQTFVHLEESYVERQALIKACNVELNRLFEQQDKVRREHEELKGIPEKARKLLGNMRTELDELIGQKDLVMSEMTRNLERAEEKSKPEKMKCEKAEKEYSDCNTALMNTTAEVSILEDELKSMRLHDGEGKKKLDELVEKRNNMVTQLEKEQAEVTKIRPEYDAAKKKLDAAQQQLVVCEQNRDLQLTRYAQMEVELEEFNHADKKSSVYQHASTAALQKLKDEGKFPGFVGRLGDLARIPKKYDATISTNFGACLDYHVVKTAEDAKLGVNLSNEHKLLRSTFFQLDYMTPECYKHINEPKHKYPAERLADQIQCDNLDIRRAFYFQLGNILVVKNLEEAQRLSNKYVGKYRYCTLEGSLLNRDGSLTGGGKPSTNKMNTTEGSASSNAEKRNYIQKLRTQSDSLKRDLETGLTKIQQLESTIHKSAPIVKRLEPKIRQLDDSIEELNEKLPALQSEVDTLTKRIALASVHEVTKEDMEAKRRELAALQQKMVQQKKAMEQAKVIVNRSTAKIERMFIELVDKEKDKRDQLASRIRGLEEAMAREQSMADNNPVQLEAKTMELEEVDELVSLRVDESKRLMTAERDRPPEDLIAMMKRIEELWDAARCSQITLVAIEEEYNVYLENYKRVTGDHRIAEYTQQASQKVYDDLEDHVAKLVDEQERIEDSWMTPETLDPVANYVHENDPDMHDRLDEQYIILPTEVTNRLLDFKTRYEKFSGDPTSIEKRVCEIQHNMEHLERHAERIRQSCDEKGITQYCMLYSLQLNEVNASNASNASLRAHRKKLNSLKHARLSEFNEALVFLGTTTQMLYQMITNGGDASLKFVEEGKSTDPFEGGVKFSVRPAKKSWKLIENLSGGEKTLASLCFVFAMHHFRATPLYVMDEIDAALDLNNVRLIASYIKNSERTRNAQFIIISLRNQMFEVGNRLIGIYKVNGCTHNVVINPDSVENGFKKNIKKLEVGISGVRKAKQDEELEIERRMRESFERVVRIEPTPTASPASSMPPPKPRRKRPLGNLALADFGVDSEEEENAENECPRLMRMSASVERQVTVYTYLELVEQEQRERQQMREQGGTESSSEDQREQSEMSTSTRHSYQEFDEEGDEPITIRKKKKIADDDDDDEFYDDEEEDDEEAEPIDEGVEELSVGRALPSKRRR</sequence>
<dbReference type="Pfam" id="PF06470">
    <property type="entry name" value="SMC_hinge"/>
    <property type="match status" value="1"/>
</dbReference>
<accession>E3NFT3</accession>
<evidence type="ECO:0000313" key="10">
    <source>
        <dbReference type="EMBL" id="EFO96518.1"/>
    </source>
</evidence>
<dbReference type="Proteomes" id="UP000008281">
    <property type="component" value="Unassembled WGS sequence"/>
</dbReference>
<organism evidence="11">
    <name type="scientific">Caenorhabditis remanei</name>
    <name type="common">Caenorhabditis vulgaris</name>
    <dbReference type="NCBI Taxonomy" id="31234"/>
    <lineage>
        <taxon>Eukaryota</taxon>
        <taxon>Metazoa</taxon>
        <taxon>Ecdysozoa</taxon>
        <taxon>Nematoda</taxon>
        <taxon>Chromadorea</taxon>
        <taxon>Rhabditida</taxon>
        <taxon>Rhabditina</taxon>
        <taxon>Rhabditomorpha</taxon>
        <taxon>Rhabditoidea</taxon>
        <taxon>Rhabditidae</taxon>
        <taxon>Peloderinae</taxon>
        <taxon>Caenorhabditis</taxon>
    </lineage>
</organism>
<gene>
    <name evidence="10" type="primary">Cre-dpy-27</name>
    <name evidence="10" type="ORF">CRE_24237</name>
</gene>
<dbReference type="GO" id="GO:0000796">
    <property type="term" value="C:condensin complex"/>
    <property type="evidence" value="ECO:0007669"/>
    <property type="project" value="TreeGrafter"/>
</dbReference>
<dbReference type="OMA" id="KTWKQIS"/>
<evidence type="ECO:0000256" key="1">
    <source>
        <dbReference type="ARBA" id="ARBA00004123"/>
    </source>
</evidence>
<dbReference type="Gene3D" id="3.40.50.300">
    <property type="entry name" value="P-loop containing nucleotide triphosphate hydrolases"/>
    <property type="match status" value="2"/>
</dbReference>
<dbReference type="SUPFAM" id="SSF52540">
    <property type="entry name" value="P-loop containing nucleoside triphosphate hydrolases"/>
    <property type="match status" value="1"/>
</dbReference>
<evidence type="ECO:0000256" key="4">
    <source>
        <dbReference type="ARBA" id="ARBA00022840"/>
    </source>
</evidence>
<proteinExistence type="inferred from homology"/>
<feature type="domain" description="SMC hinge" evidence="9">
    <location>
        <begin position="637"/>
        <end position="754"/>
    </location>
</feature>
<feature type="region of interest" description="Disordered" evidence="8">
    <location>
        <begin position="1475"/>
        <end position="1568"/>
    </location>
</feature>
<feature type="coiled-coil region" evidence="7">
    <location>
        <begin position="350"/>
        <end position="384"/>
    </location>
</feature>
<feature type="region of interest" description="Disordered" evidence="8">
    <location>
        <begin position="1"/>
        <end position="34"/>
    </location>
</feature>
<evidence type="ECO:0000256" key="3">
    <source>
        <dbReference type="ARBA" id="ARBA00022741"/>
    </source>
</evidence>
<name>E3NFT3_CAERE</name>
<feature type="coiled-coil region" evidence="7">
    <location>
        <begin position="487"/>
        <end position="591"/>
    </location>
</feature>
<evidence type="ECO:0000256" key="7">
    <source>
        <dbReference type="SAM" id="Coils"/>
    </source>
</evidence>
<dbReference type="FunCoup" id="E3NFT3">
    <property type="interactions" value="889"/>
</dbReference>
<evidence type="ECO:0000313" key="11">
    <source>
        <dbReference type="Proteomes" id="UP000008281"/>
    </source>
</evidence>
<feature type="compositionally biased region" description="Acidic residues" evidence="8">
    <location>
        <begin position="1528"/>
        <end position="1554"/>
    </location>
</feature>